<accession>A0AAN4ZNQ2</accession>
<dbReference type="GeneID" id="69986459"/>
<dbReference type="KEGG" id="tkr:C7K43_10920"/>
<reference evidence="2" key="1">
    <citation type="submission" date="2019-08" db="EMBL/GenBank/DDBJ databases">
        <authorList>
            <person name="Ishikawa M."/>
            <person name="Suzuki T."/>
            <person name="Matsutani M."/>
        </authorList>
    </citation>
    <scope>NUCLEOTIDE SEQUENCE</scope>
    <source>
        <strain evidence="2">7C1</strain>
        <strain evidence="1">8C4</strain>
    </source>
</reference>
<dbReference type="RefSeq" id="WP_124006869.1">
    <property type="nucleotide sequence ID" value="NZ_BJYN01000035.1"/>
</dbReference>
<dbReference type="EMBL" id="BKBO01000022">
    <property type="protein sequence ID" value="GEQ49624.1"/>
    <property type="molecule type" value="Genomic_DNA"/>
</dbReference>
<sequence>MEIIYPPLVEQSVKFHLHGSKQETIDKAEMYRSMVERGILTENGLPTDYALENGWVKDFYEEEHISFETFLEIYPIFKNYDIHLFQMVDGFWEIPVNLKEELLQQLAENKFDYDETIQIKEYLADR</sequence>
<keyword evidence="4" id="KW-1185">Reference proteome</keyword>
<proteinExistence type="predicted"/>
<dbReference type="AlphaFoldDB" id="A0AAN4ZNQ2"/>
<dbReference type="Proteomes" id="UP000886607">
    <property type="component" value="Unassembled WGS sequence"/>
</dbReference>
<evidence type="ECO:0000313" key="2">
    <source>
        <dbReference type="EMBL" id="GEQ54605.1"/>
    </source>
</evidence>
<evidence type="ECO:0000313" key="1">
    <source>
        <dbReference type="EMBL" id="GEQ49624.1"/>
    </source>
</evidence>
<dbReference type="EMBL" id="BKBQ01000021">
    <property type="protein sequence ID" value="GEQ54605.1"/>
    <property type="molecule type" value="Genomic_DNA"/>
</dbReference>
<evidence type="ECO:0000313" key="4">
    <source>
        <dbReference type="Proteomes" id="UP000886607"/>
    </source>
</evidence>
<dbReference type="Proteomes" id="UP000886597">
    <property type="component" value="Unassembled WGS sequence"/>
</dbReference>
<protein>
    <submittedName>
        <fullName evidence="2">Uncharacterized protein</fullName>
    </submittedName>
</protein>
<organism evidence="2 3">
    <name type="scientific">Tetragenococcus koreensis</name>
    <dbReference type="NCBI Taxonomy" id="290335"/>
    <lineage>
        <taxon>Bacteria</taxon>
        <taxon>Bacillati</taxon>
        <taxon>Bacillota</taxon>
        <taxon>Bacilli</taxon>
        <taxon>Lactobacillales</taxon>
        <taxon>Enterococcaceae</taxon>
        <taxon>Tetragenococcus</taxon>
    </lineage>
</organism>
<reference evidence="2" key="2">
    <citation type="journal article" date="2020" name="Int. Dairy J.">
        <title>Lactic acid bacterial diversity in Brie cheese focusing on salt concentration and pH of isolation medium and characterisation of halophilic and alkaliphilic lactic acid bacterial isolates.</title>
        <authorList>
            <person name="Unno R."/>
            <person name="Matsutani M."/>
            <person name="Suzuki T."/>
            <person name="Kodama K."/>
            <person name="Matsushita H."/>
            <person name="Yamasato K."/>
            <person name="Koizumi Y."/>
            <person name="Ishikawa M."/>
        </authorList>
    </citation>
    <scope>NUCLEOTIDE SEQUENCE</scope>
    <source>
        <strain evidence="2">7C1</strain>
        <strain evidence="1">8C4</strain>
    </source>
</reference>
<comment type="caution">
    <text evidence="2">The sequence shown here is derived from an EMBL/GenBank/DDBJ whole genome shotgun (WGS) entry which is preliminary data.</text>
</comment>
<evidence type="ECO:0000313" key="3">
    <source>
        <dbReference type="Proteomes" id="UP000886597"/>
    </source>
</evidence>
<gene>
    <name evidence="1" type="ORF">TK11N_14760</name>
    <name evidence="2" type="ORF">TK2N_14490</name>
</gene>
<name>A0AAN4ZNQ2_9ENTE</name>